<dbReference type="KEGG" id="acab:QRX50_44330"/>
<organism evidence="6 7">
    <name type="scientific">Amycolatopsis carbonis</name>
    <dbReference type="NCBI Taxonomy" id="715471"/>
    <lineage>
        <taxon>Bacteria</taxon>
        <taxon>Bacillati</taxon>
        <taxon>Actinomycetota</taxon>
        <taxon>Actinomycetes</taxon>
        <taxon>Pseudonocardiales</taxon>
        <taxon>Pseudonocardiaceae</taxon>
        <taxon>Amycolatopsis</taxon>
    </lineage>
</organism>
<dbReference type="PROSITE" id="PS51695">
    <property type="entry name" value="SEDOLISIN"/>
    <property type="match status" value="1"/>
</dbReference>
<evidence type="ECO:0000259" key="5">
    <source>
        <dbReference type="PROSITE" id="PS51695"/>
    </source>
</evidence>
<keyword evidence="1" id="KW-0645">Protease</keyword>
<evidence type="ECO:0000313" key="6">
    <source>
        <dbReference type="EMBL" id="WIX78319.1"/>
    </source>
</evidence>
<dbReference type="PANTHER" id="PTHR14218:SF15">
    <property type="entry name" value="TRIPEPTIDYL-PEPTIDASE 1"/>
    <property type="match status" value="1"/>
</dbReference>
<dbReference type="Gene3D" id="3.40.50.200">
    <property type="entry name" value="Peptidase S8/S53 domain"/>
    <property type="match status" value="1"/>
</dbReference>
<dbReference type="Pfam" id="PF00082">
    <property type="entry name" value="Peptidase_S8"/>
    <property type="match status" value="1"/>
</dbReference>
<evidence type="ECO:0000256" key="3">
    <source>
        <dbReference type="ARBA" id="ARBA00022825"/>
    </source>
</evidence>
<feature type="compositionally biased region" description="Low complexity" evidence="4">
    <location>
        <begin position="70"/>
        <end position="87"/>
    </location>
</feature>
<dbReference type="RefSeq" id="WP_285969040.1">
    <property type="nucleotide sequence ID" value="NZ_CP127294.1"/>
</dbReference>
<dbReference type="GO" id="GO:0006508">
    <property type="term" value="P:proteolysis"/>
    <property type="evidence" value="ECO:0007669"/>
    <property type="project" value="UniProtKB-KW"/>
</dbReference>
<evidence type="ECO:0000313" key="7">
    <source>
        <dbReference type="Proteomes" id="UP001236014"/>
    </source>
</evidence>
<dbReference type="InterPro" id="IPR023828">
    <property type="entry name" value="Peptidase_S8_Ser-AS"/>
</dbReference>
<dbReference type="GO" id="GO:0004252">
    <property type="term" value="F:serine-type endopeptidase activity"/>
    <property type="evidence" value="ECO:0007669"/>
    <property type="project" value="InterPro"/>
</dbReference>
<evidence type="ECO:0000256" key="2">
    <source>
        <dbReference type="ARBA" id="ARBA00022801"/>
    </source>
</evidence>
<dbReference type="PANTHER" id="PTHR14218">
    <property type="entry name" value="PROTEASE S8 TRIPEPTIDYL PEPTIDASE I CLN2"/>
    <property type="match status" value="1"/>
</dbReference>
<proteinExistence type="predicted"/>
<dbReference type="Proteomes" id="UP001236014">
    <property type="component" value="Chromosome"/>
</dbReference>
<dbReference type="EMBL" id="CP127294">
    <property type="protein sequence ID" value="WIX78319.1"/>
    <property type="molecule type" value="Genomic_DNA"/>
</dbReference>
<keyword evidence="2" id="KW-0378">Hydrolase</keyword>
<keyword evidence="3" id="KW-0720">Serine protease</keyword>
<dbReference type="GO" id="GO:0008240">
    <property type="term" value="F:tripeptidyl-peptidase activity"/>
    <property type="evidence" value="ECO:0007669"/>
    <property type="project" value="TreeGrafter"/>
</dbReference>
<keyword evidence="7" id="KW-1185">Reference proteome</keyword>
<dbReference type="PROSITE" id="PS00138">
    <property type="entry name" value="SUBTILASE_SER"/>
    <property type="match status" value="1"/>
</dbReference>
<evidence type="ECO:0000256" key="4">
    <source>
        <dbReference type="SAM" id="MobiDB-lite"/>
    </source>
</evidence>
<dbReference type="AlphaFoldDB" id="A0A9Y2IF48"/>
<dbReference type="SUPFAM" id="SSF52743">
    <property type="entry name" value="Subtilisin-like"/>
    <property type="match status" value="1"/>
</dbReference>
<protein>
    <submittedName>
        <fullName evidence="6">S8 family serine peptidase</fullName>
    </submittedName>
</protein>
<dbReference type="InterPro" id="IPR050819">
    <property type="entry name" value="Tripeptidyl-peptidase_I"/>
</dbReference>
<dbReference type="InterPro" id="IPR030400">
    <property type="entry name" value="Sedolisin_dom"/>
</dbReference>
<sequence>MSIPSATPTEPGDRGAEGRTAVDVAQLRIAGLDDREIFDATTWIALRPAFATVNGALRAAPDPELRTKAPPRSGPRSPSAGDGSLVRVRGRVRSCRMRPGGVGLRRSPPRGVGMKLGRALVLAVVVAVPLAAPATATPPDAASATATPPDVATAQVAQAVRAGTLGQGHGVADSCTGVVQGHQVDLGCLTNVVTRDKASADPLTTPAPAGFSPADLARAYHLPDAKTGERGMVTIVGIGAYPTLEADLTTYRSQFGLPECTTANGCLKIADYHGGPALKPVGGLGEIEEAYATETALDVDLASAACPMCRITMVQIPMDVGRLLNAVLLQLPGLLADDFGTAVSYAASQHSSAVSMSYGVPTGLQGDYLGTGAPAVALHHPGMAVVAASGDKGYLGGPQLWPQELPWVTSVGGTSLSGAGGSFVQKAWGSLFAPHGEQQRWVGAGSGCALDLGPAQGQPAGIAANCSGHRAGSDVSAVADPLTGVAVYRSYAPNNGKAGWLIVGGTSAASPFVAGLYARGGRLSGVDGPNTLYSAPLGTLADVSSGSNAQHGPADCAQFKPVVCSAGPGWDGPTGLGVPVGLGAF</sequence>
<dbReference type="InterPro" id="IPR000209">
    <property type="entry name" value="Peptidase_S8/S53_dom"/>
</dbReference>
<gene>
    <name evidence="6" type="ORF">QRX50_44330</name>
</gene>
<feature type="region of interest" description="Disordered" evidence="4">
    <location>
        <begin position="61"/>
        <end position="88"/>
    </location>
</feature>
<accession>A0A9Y2IF48</accession>
<reference evidence="6 7" key="1">
    <citation type="submission" date="2023-06" db="EMBL/GenBank/DDBJ databases">
        <authorList>
            <person name="Oyuntsetseg B."/>
            <person name="Kim S.B."/>
        </authorList>
    </citation>
    <scope>NUCLEOTIDE SEQUENCE [LARGE SCALE GENOMIC DNA]</scope>
    <source>
        <strain evidence="6 7">2-15</strain>
    </source>
</reference>
<evidence type="ECO:0000256" key="1">
    <source>
        <dbReference type="ARBA" id="ARBA00022670"/>
    </source>
</evidence>
<dbReference type="InterPro" id="IPR036852">
    <property type="entry name" value="Peptidase_S8/S53_dom_sf"/>
</dbReference>
<feature type="domain" description="Peptidase S53" evidence="5">
    <location>
        <begin position="210"/>
        <end position="585"/>
    </location>
</feature>
<name>A0A9Y2IF48_9PSEU</name>